<dbReference type="Proteomes" id="UP000095280">
    <property type="component" value="Unplaced"/>
</dbReference>
<evidence type="ECO:0000313" key="3">
    <source>
        <dbReference type="WBParaSite" id="maker-uti_cns_0013320-snap-gene-0.5-mRNA-1"/>
    </source>
</evidence>
<protein>
    <submittedName>
        <fullName evidence="3">CG2146</fullName>
    </submittedName>
</protein>
<sequence length="274" mass="27205">NELQDCRTSRLPQPGSVSTVSGSGSGSGSGLVSPLRMQHPNKVFVPASPPDPAAGRSGQSESSCSPNSGTELSVGYPGKKSRLTLPSAPSGVRVLAPSSASSKLPTVSAQKAVPAENPPQPAAAGATAADANCSDEDGDAAATTPRQRQRRNTFSLEPPEPPSDADFHDIIVAEAAAVAAAVAEMEGAADSADTGPLAPQLTALNPPSTRASTRASARTCASTCASASNLAKNPYGTAKAADGDAGDAKIDQNVGGSCGVPDCRFVTVAGSKAV</sequence>
<feature type="compositionally biased region" description="Polar residues" evidence="1">
    <location>
        <begin position="98"/>
        <end position="109"/>
    </location>
</feature>
<name>A0A1I8IK40_9PLAT</name>
<keyword evidence="2" id="KW-1185">Reference proteome</keyword>
<dbReference type="WBParaSite" id="maker-uti_cns_0013320-snap-gene-0.5-mRNA-1">
    <property type="protein sequence ID" value="maker-uti_cns_0013320-snap-gene-0.5-mRNA-1"/>
    <property type="gene ID" value="maker-uti_cns_0013320-snap-gene-0.5"/>
</dbReference>
<feature type="region of interest" description="Disordered" evidence="1">
    <location>
        <begin position="1"/>
        <end position="166"/>
    </location>
</feature>
<feature type="compositionally biased region" description="Polar residues" evidence="1">
    <location>
        <begin position="57"/>
        <end position="71"/>
    </location>
</feature>
<organism evidence="2 3">
    <name type="scientific">Macrostomum lignano</name>
    <dbReference type="NCBI Taxonomy" id="282301"/>
    <lineage>
        <taxon>Eukaryota</taxon>
        <taxon>Metazoa</taxon>
        <taxon>Spiralia</taxon>
        <taxon>Lophotrochozoa</taxon>
        <taxon>Platyhelminthes</taxon>
        <taxon>Rhabditophora</taxon>
        <taxon>Macrostomorpha</taxon>
        <taxon>Macrostomida</taxon>
        <taxon>Macrostomidae</taxon>
        <taxon>Macrostomum</taxon>
    </lineage>
</organism>
<evidence type="ECO:0000313" key="2">
    <source>
        <dbReference type="Proteomes" id="UP000095280"/>
    </source>
</evidence>
<feature type="compositionally biased region" description="Low complexity" evidence="1">
    <location>
        <begin position="122"/>
        <end position="131"/>
    </location>
</feature>
<feature type="region of interest" description="Disordered" evidence="1">
    <location>
        <begin position="190"/>
        <end position="213"/>
    </location>
</feature>
<reference evidence="3" key="1">
    <citation type="submission" date="2016-11" db="UniProtKB">
        <authorList>
            <consortium name="WormBaseParasite"/>
        </authorList>
    </citation>
    <scope>IDENTIFICATION</scope>
</reference>
<dbReference type="AlphaFoldDB" id="A0A1I8IK40"/>
<proteinExistence type="predicted"/>
<accession>A0A1I8IK40</accession>
<evidence type="ECO:0000256" key="1">
    <source>
        <dbReference type="SAM" id="MobiDB-lite"/>
    </source>
</evidence>